<gene>
    <name evidence="1" type="ORF">MYXE_16740</name>
</gene>
<name>A0AAD1H1S7_MYCXE</name>
<reference evidence="1 2" key="1">
    <citation type="submission" date="2019-12" db="EMBL/GenBank/DDBJ databases">
        <title>Complete genome sequence of Mycolicibacterium xenopi str. JCM15661T.</title>
        <authorList>
            <person name="Yoshida M."/>
            <person name="Fukano H."/>
            <person name="Asakura T."/>
            <person name="Hoshino Y."/>
        </authorList>
    </citation>
    <scope>NUCLEOTIDE SEQUENCE [LARGE SCALE GENOMIC DNA]</scope>
    <source>
        <strain evidence="1 2">JCM 15661T</strain>
    </source>
</reference>
<organism evidence="1 2">
    <name type="scientific">Mycobacterium xenopi</name>
    <dbReference type="NCBI Taxonomy" id="1789"/>
    <lineage>
        <taxon>Bacteria</taxon>
        <taxon>Bacillati</taxon>
        <taxon>Actinomycetota</taxon>
        <taxon>Actinomycetes</taxon>
        <taxon>Mycobacteriales</taxon>
        <taxon>Mycobacteriaceae</taxon>
        <taxon>Mycobacterium</taxon>
    </lineage>
</organism>
<dbReference type="AlphaFoldDB" id="A0AAD1H1S7"/>
<evidence type="ECO:0000313" key="1">
    <source>
        <dbReference type="EMBL" id="BBU21884.1"/>
    </source>
</evidence>
<evidence type="ECO:0000313" key="2">
    <source>
        <dbReference type="Proteomes" id="UP000464624"/>
    </source>
</evidence>
<proteinExistence type="predicted"/>
<sequence length="44" mass="4954">MRRLWSPRTLASVPTRQWDARPSAVPATIPGEPLLSRHGFGTWP</sequence>
<protein>
    <submittedName>
        <fullName evidence="1">Uncharacterized protein</fullName>
    </submittedName>
</protein>
<dbReference type="KEGG" id="mxe:MYXE_16740"/>
<accession>A0AAD1H1S7</accession>
<dbReference type="EMBL" id="AP022314">
    <property type="protein sequence ID" value="BBU21884.1"/>
    <property type="molecule type" value="Genomic_DNA"/>
</dbReference>
<dbReference type="Proteomes" id="UP000464624">
    <property type="component" value="Chromosome"/>
</dbReference>